<dbReference type="PANTHER" id="PTHR23155">
    <property type="entry name" value="DISEASE RESISTANCE PROTEIN RP"/>
    <property type="match status" value="1"/>
</dbReference>
<dbReference type="InterPro" id="IPR042197">
    <property type="entry name" value="Apaf_helical"/>
</dbReference>
<dbReference type="PRINTS" id="PR00364">
    <property type="entry name" value="DISEASERSIST"/>
</dbReference>
<dbReference type="GO" id="GO:0043531">
    <property type="term" value="F:ADP binding"/>
    <property type="evidence" value="ECO:0007669"/>
    <property type="project" value="InterPro"/>
</dbReference>
<reference evidence="5" key="1">
    <citation type="submission" date="2020-05" db="EMBL/GenBank/DDBJ databases">
        <title>WGS assembly of Panicum virgatum.</title>
        <authorList>
            <person name="Lovell J.T."/>
            <person name="Jenkins J."/>
            <person name="Shu S."/>
            <person name="Juenger T.E."/>
            <person name="Schmutz J."/>
        </authorList>
    </citation>
    <scope>NUCLEOTIDE SEQUENCE</scope>
    <source>
        <strain evidence="5">AP13</strain>
    </source>
</reference>
<feature type="domain" description="Disease resistance protein winged helix" evidence="4">
    <location>
        <begin position="196"/>
        <end position="242"/>
    </location>
</feature>
<dbReference type="Pfam" id="PF00931">
    <property type="entry name" value="NB-ARC"/>
    <property type="match status" value="1"/>
</dbReference>
<evidence type="ECO:0000259" key="3">
    <source>
        <dbReference type="Pfam" id="PF00931"/>
    </source>
</evidence>
<evidence type="ECO:0000256" key="1">
    <source>
        <dbReference type="ARBA" id="ARBA00022737"/>
    </source>
</evidence>
<dbReference type="InterPro" id="IPR036388">
    <property type="entry name" value="WH-like_DNA-bd_sf"/>
</dbReference>
<comment type="caution">
    <text evidence="5">The sequence shown here is derived from an EMBL/GenBank/DDBJ whole genome shotgun (WGS) entry which is preliminary data.</text>
</comment>
<dbReference type="SUPFAM" id="SSF52540">
    <property type="entry name" value="P-loop containing nucleoside triphosphate hydrolases"/>
    <property type="match status" value="1"/>
</dbReference>
<evidence type="ECO:0000313" key="6">
    <source>
        <dbReference type="Proteomes" id="UP000823388"/>
    </source>
</evidence>
<evidence type="ECO:0000259" key="4">
    <source>
        <dbReference type="Pfam" id="PF23559"/>
    </source>
</evidence>
<dbReference type="Proteomes" id="UP000823388">
    <property type="component" value="Chromosome 8K"/>
</dbReference>
<keyword evidence="6" id="KW-1185">Reference proteome</keyword>
<organism evidence="5 6">
    <name type="scientific">Panicum virgatum</name>
    <name type="common">Blackwell switchgrass</name>
    <dbReference type="NCBI Taxonomy" id="38727"/>
    <lineage>
        <taxon>Eukaryota</taxon>
        <taxon>Viridiplantae</taxon>
        <taxon>Streptophyta</taxon>
        <taxon>Embryophyta</taxon>
        <taxon>Tracheophyta</taxon>
        <taxon>Spermatophyta</taxon>
        <taxon>Magnoliopsida</taxon>
        <taxon>Liliopsida</taxon>
        <taxon>Poales</taxon>
        <taxon>Poaceae</taxon>
        <taxon>PACMAD clade</taxon>
        <taxon>Panicoideae</taxon>
        <taxon>Panicodae</taxon>
        <taxon>Paniceae</taxon>
        <taxon>Panicinae</taxon>
        <taxon>Panicum</taxon>
        <taxon>Panicum sect. Hiantes</taxon>
    </lineage>
</organism>
<accession>A0A8T0PT26</accession>
<dbReference type="GO" id="GO:0098542">
    <property type="term" value="P:defense response to other organism"/>
    <property type="evidence" value="ECO:0007669"/>
    <property type="project" value="TreeGrafter"/>
</dbReference>
<evidence type="ECO:0008006" key="7">
    <source>
        <dbReference type="Google" id="ProtNLM"/>
    </source>
</evidence>
<dbReference type="Gene3D" id="1.10.10.10">
    <property type="entry name" value="Winged helix-like DNA-binding domain superfamily/Winged helix DNA-binding domain"/>
    <property type="match status" value="1"/>
</dbReference>
<proteinExistence type="predicted"/>
<dbReference type="InterPro" id="IPR058922">
    <property type="entry name" value="WHD_DRP"/>
</dbReference>
<feature type="domain" description="NB-ARC" evidence="3">
    <location>
        <begin position="3"/>
        <end position="94"/>
    </location>
</feature>
<keyword evidence="1" id="KW-0677">Repeat</keyword>
<keyword evidence="2" id="KW-0611">Plant defense</keyword>
<dbReference type="InterPro" id="IPR027417">
    <property type="entry name" value="P-loop_NTPase"/>
</dbReference>
<dbReference type="AlphaFoldDB" id="A0A8T0PT26"/>
<dbReference type="EMBL" id="CM029051">
    <property type="protein sequence ID" value="KAG2563482.1"/>
    <property type="molecule type" value="Genomic_DNA"/>
</dbReference>
<dbReference type="Gene3D" id="1.10.8.430">
    <property type="entry name" value="Helical domain of apoptotic protease-activating factors"/>
    <property type="match status" value="1"/>
</dbReference>
<evidence type="ECO:0000313" key="5">
    <source>
        <dbReference type="EMBL" id="KAG2563482.1"/>
    </source>
</evidence>
<dbReference type="InterPro" id="IPR002182">
    <property type="entry name" value="NB-ARC"/>
</dbReference>
<protein>
    <recommendedName>
        <fullName evidence="7">NB-ARC domain-containing protein</fullName>
    </recommendedName>
</protein>
<dbReference type="Pfam" id="PF23559">
    <property type="entry name" value="WHD_DRP"/>
    <property type="match status" value="1"/>
</dbReference>
<name>A0A8T0PT26_PANVG</name>
<gene>
    <name evidence="5" type="ORF">PVAP13_8KG354304</name>
</gene>
<evidence type="ECO:0000256" key="2">
    <source>
        <dbReference type="ARBA" id="ARBA00022821"/>
    </source>
</evidence>
<dbReference type="Gene3D" id="3.40.50.300">
    <property type="entry name" value="P-loop containing nucleotide triphosphate hydrolases"/>
    <property type="match status" value="1"/>
</dbReference>
<sequence>MRKFFKGLLYELGKNVNDETLDERQLIDQVRKFLQMKRYFIVIDDIWNVSIWHMIRCALPDNICGYIIITTTRIFKVAEQVGGAYKMKPLCLDSSRKLLYRRIFGNDEKYKCPDEHLAEVSDRILKKCAGVPLAIITIASLLANRGRNKMEWYEVCNSIGTGLEYGLDIENMRKILAYSYYDLPSHLRTCLLYLSVFPEDYIIAKFRLIWMWIAEGFVQHEVQGKGLYEIGECYFNELINKS</sequence>
<dbReference type="PANTHER" id="PTHR23155:SF1116">
    <property type="entry name" value="OS12G0273300 PROTEIN"/>
    <property type="match status" value="1"/>
</dbReference>
<dbReference type="InterPro" id="IPR044974">
    <property type="entry name" value="Disease_R_plants"/>
</dbReference>